<dbReference type="InterPro" id="IPR024414">
    <property type="entry name" value="Uncharacterised_PrgI"/>
</dbReference>
<dbReference type="EMBL" id="CP016076">
    <property type="protein sequence ID" value="APU15297.1"/>
    <property type="molecule type" value="Genomic_DNA"/>
</dbReference>
<name>A0AAC9LCW8_9PSEU</name>
<keyword evidence="4" id="KW-1185">Reference proteome</keyword>
<evidence type="ECO:0000313" key="4">
    <source>
        <dbReference type="Proteomes" id="UP000185511"/>
    </source>
</evidence>
<evidence type="ECO:0000256" key="1">
    <source>
        <dbReference type="SAM" id="MobiDB-lite"/>
    </source>
</evidence>
<feature type="transmembrane region" description="Helical" evidence="2">
    <location>
        <begin position="21"/>
        <end position="40"/>
    </location>
</feature>
<gene>
    <name evidence="3" type="ORF">UA74_16245</name>
</gene>
<keyword evidence="2" id="KW-1133">Transmembrane helix</keyword>
<keyword evidence="2" id="KW-0812">Transmembrane</keyword>
<proteinExistence type="predicted"/>
<reference evidence="4" key="1">
    <citation type="submission" date="2016-06" db="EMBL/GenBank/DDBJ databases">
        <title>Complete genome sequence of Actinoalloteichus fjordicus DSM 46855 (=ADI127-17), type strain of the new species Actinoalloteichus fjordicus.</title>
        <authorList>
            <person name="Ruckert C."/>
            <person name="Nouioui I."/>
            <person name="Willmese J."/>
            <person name="van Wezel G."/>
            <person name="Klenk H.-P."/>
            <person name="Kalinowski J."/>
            <person name="Zotchev S.B."/>
        </authorList>
    </citation>
    <scope>NUCLEOTIDE SEQUENCE [LARGE SCALE GENOMIC DNA]</scope>
    <source>
        <strain evidence="4">ADI127-7</strain>
    </source>
</reference>
<dbReference type="AlphaFoldDB" id="A0AAC9LCW8"/>
<dbReference type="RefSeq" id="WP_075764774.1">
    <property type="nucleotide sequence ID" value="NZ_CP016076.1"/>
</dbReference>
<protein>
    <submittedName>
        <fullName evidence="3">PrgI family protein</fullName>
    </submittedName>
</protein>
<keyword evidence="2" id="KW-0472">Membrane</keyword>
<organism evidence="3 4">
    <name type="scientific">Actinoalloteichus fjordicus</name>
    <dbReference type="NCBI Taxonomy" id="1612552"/>
    <lineage>
        <taxon>Bacteria</taxon>
        <taxon>Bacillati</taxon>
        <taxon>Actinomycetota</taxon>
        <taxon>Actinomycetes</taxon>
        <taxon>Pseudonocardiales</taxon>
        <taxon>Pseudonocardiaceae</taxon>
        <taxon>Actinoalloteichus</taxon>
    </lineage>
</organism>
<feature type="transmembrane region" description="Helical" evidence="2">
    <location>
        <begin position="46"/>
        <end position="68"/>
    </location>
</feature>
<evidence type="ECO:0000313" key="3">
    <source>
        <dbReference type="EMBL" id="APU15297.1"/>
    </source>
</evidence>
<evidence type="ECO:0000256" key="2">
    <source>
        <dbReference type="SAM" id="Phobius"/>
    </source>
</evidence>
<dbReference type="Pfam" id="PF12666">
    <property type="entry name" value="PrgI"/>
    <property type="match status" value="1"/>
</dbReference>
<dbReference type="Proteomes" id="UP000185511">
    <property type="component" value="Chromosome"/>
</dbReference>
<dbReference type="KEGG" id="acad:UA74_16245"/>
<accession>A0AAC9LCW8</accession>
<feature type="region of interest" description="Disordered" evidence="1">
    <location>
        <begin position="345"/>
        <end position="376"/>
    </location>
</feature>
<sequence>MTSPVRIPADVDRPDQVVGTLTARQLAILAVTGIVLYGTWTSTRELVPLPVFLALGIPIGVAAAVIALGRRDGITLDRLLVAAWRQRRTPALRVAAPEGIRPAPDWLTARASSVSGSDATTQPAAPAELRLPAHGVTDAGVIDLGRDGLAAVATCGAVNFALRTPTEQESLVATFGRYLHSLTAPVQILIRAEHLDLSPQISELRERAPTLPHPALEDAAREHADYLVHLDTQADLLRRQILLILREPVHTTTDPGLGGASPTATLTGLVRRRSPTLEATEAARRAAEARLLRRVNEAAELFTPAGIVVTPLDAGQATAVLAAACDPDSLIPASASLAGADDVITSEPTPDVAEHDPAAYGDAVSAEVDDGPRWAG</sequence>